<evidence type="ECO:0000256" key="9">
    <source>
        <dbReference type="ARBA" id="ARBA00022884"/>
    </source>
</evidence>
<dbReference type="GO" id="GO:0004813">
    <property type="term" value="F:alanine-tRNA ligase activity"/>
    <property type="evidence" value="ECO:0007669"/>
    <property type="project" value="UniProtKB-EC"/>
</dbReference>
<dbReference type="FunFam" id="3.30.930.10:FF:000011">
    <property type="entry name" value="Alanine--tRNA ligase, cytoplasmic"/>
    <property type="match status" value="1"/>
</dbReference>
<keyword evidence="4" id="KW-0436">Ligase</keyword>
<dbReference type="eggNOG" id="KOG0188">
    <property type="taxonomic scope" value="Eukaryota"/>
</dbReference>
<sequence length="462" mass="52806">MSISYKWTSSSIRKCFIDFFVKNHQHKLVPSSSVISSDPSLLFNNAGMNQFKDIFIGNISPNHPYYELRRAVSSQKCIRTGGKHNDLDVVGYDLTHHTFFEMLGNWSFNSYFKKEACTMAFELITKVYKLPLDKLIITYFAGDKTLSLPADEETKEIWLSLGFPQNRILPTNENFWEMGESGPCGVCSEIYFQLDPSTFSLEKCVEIWNIVFIQYYKDESGIVTKLPANHVDTGMGLERMASILNNVPSSYDTDLFQPLLTTISTMTKSRPYQGSLKDNLDIAYRVVADHSRMITISLSDDLKPGTKDTGRHFRQIFRKTFAHLIFDFGYKEPEKVLIELSKKVGNNLGDVYPEINLKMDRNLSVIAQESILATDIIEKATKLFNKIANQLDRIKQDCISGDAVFDLFLNGGASIFMINRMARNRNLKVDWEGFEKCFAKHKAKSAEGLEESRKNRKTIKHN</sequence>
<dbReference type="STRING" id="32264.T1KDZ8"/>
<dbReference type="KEGG" id="tut:107363150"/>
<dbReference type="InterPro" id="IPR018165">
    <property type="entry name" value="Ala-tRNA-synth_IIc_core"/>
</dbReference>
<evidence type="ECO:0000256" key="8">
    <source>
        <dbReference type="ARBA" id="ARBA00022840"/>
    </source>
</evidence>
<accession>T1KDZ8</accession>
<evidence type="ECO:0000256" key="13">
    <source>
        <dbReference type="ARBA" id="ARBA00048300"/>
    </source>
</evidence>
<dbReference type="Proteomes" id="UP000015104">
    <property type="component" value="Unassembled WGS sequence"/>
</dbReference>
<evidence type="ECO:0000256" key="4">
    <source>
        <dbReference type="ARBA" id="ARBA00022598"/>
    </source>
</evidence>
<dbReference type="EC" id="6.1.1.7" evidence="2"/>
<proteinExistence type="inferred from homology"/>
<organism evidence="15 16">
    <name type="scientific">Tetranychus urticae</name>
    <name type="common">Two-spotted spider mite</name>
    <dbReference type="NCBI Taxonomy" id="32264"/>
    <lineage>
        <taxon>Eukaryota</taxon>
        <taxon>Metazoa</taxon>
        <taxon>Ecdysozoa</taxon>
        <taxon>Arthropoda</taxon>
        <taxon>Chelicerata</taxon>
        <taxon>Arachnida</taxon>
        <taxon>Acari</taxon>
        <taxon>Acariformes</taxon>
        <taxon>Trombidiformes</taxon>
        <taxon>Prostigmata</taxon>
        <taxon>Eleutherengona</taxon>
        <taxon>Raphignathae</taxon>
        <taxon>Tetranychoidea</taxon>
        <taxon>Tetranychidae</taxon>
        <taxon>Tetranychus</taxon>
    </lineage>
</organism>
<dbReference type="OrthoDB" id="2423964at2759"/>
<dbReference type="AlphaFoldDB" id="T1KDZ8"/>
<keyword evidence="9" id="KW-0694">RNA-binding</keyword>
<evidence type="ECO:0000256" key="11">
    <source>
        <dbReference type="ARBA" id="ARBA00023146"/>
    </source>
</evidence>
<keyword evidence="7" id="KW-0862">Zinc</keyword>
<dbReference type="EMBL" id="CAEY01002033">
    <property type="status" value="NOT_ANNOTATED_CDS"/>
    <property type="molecule type" value="Genomic_DNA"/>
</dbReference>
<dbReference type="HOGENOM" id="CLU_004485_0_3_1"/>
<dbReference type="GO" id="GO:0006419">
    <property type="term" value="P:alanyl-tRNA aminoacylation"/>
    <property type="evidence" value="ECO:0007669"/>
    <property type="project" value="InterPro"/>
</dbReference>
<dbReference type="InterPro" id="IPR050058">
    <property type="entry name" value="Ala-tRNA_ligase"/>
</dbReference>
<dbReference type="GO" id="GO:0000049">
    <property type="term" value="F:tRNA binding"/>
    <property type="evidence" value="ECO:0007669"/>
    <property type="project" value="UniProtKB-KW"/>
</dbReference>
<evidence type="ECO:0000256" key="12">
    <source>
        <dbReference type="ARBA" id="ARBA00032577"/>
    </source>
</evidence>
<dbReference type="InterPro" id="IPR002318">
    <property type="entry name" value="Ala-tRNA-lgiase_IIc"/>
</dbReference>
<dbReference type="OMA" id="DWENCER"/>
<keyword evidence="10" id="KW-0648">Protein biosynthesis</keyword>
<keyword evidence="11" id="KW-0030">Aminoacyl-tRNA synthetase</keyword>
<reference evidence="16" key="1">
    <citation type="submission" date="2011-08" db="EMBL/GenBank/DDBJ databases">
        <authorList>
            <person name="Rombauts S."/>
        </authorList>
    </citation>
    <scope>NUCLEOTIDE SEQUENCE</scope>
    <source>
        <strain evidence="16">London</strain>
    </source>
</reference>
<evidence type="ECO:0000256" key="5">
    <source>
        <dbReference type="ARBA" id="ARBA00022723"/>
    </source>
</evidence>
<dbReference type="SUPFAM" id="SSF55681">
    <property type="entry name" value="Class II aaRS and biotin synthetases"/>
    <property type="match status" value="1"/>
</dbReference>
<dbReference type="CDD" id="cd00673">
    <property type="entry name" value="AlaRS_core"/>
    <property type="match status" value="1"/>
</dbReference>
<dbReference type="PANTHER" id="PTHR11777:SF9">
    <property type="entry name" value="ALANINE--TRNA LIGASE, CYTOPLASMIC"/>
    <property type="match status" value="1"/>
</dbReference>
<evidence type="ECO:0000256" key="1">
    <source>
        <dbReference type="ARBA" id="ARBA00008226"/>
    </source>
</evidence>
<evidence type="ECO:0000256" key="3">
    <source>
        <dbReference type="ARBA" id="ARBA00022555"/>
    </source>
</evidence>
<keyword evidence="16" id="KW-1185">Reference proteome</keyword>
<keyword evidence="3" id="KW-0820">tRNA-binding</keyword>
<evidence type="ECO:0000313" key="15">
    <source>
        <dbReference type="EnsemblMetazoa" id="tetur09g04790.1"/>
    </source>
</evidence>
<dbReference type="GO" id="GO:0005524">
    <property type="term" value="F:ATP binding"/>
    <property type="evidence" value="ECO:0007669"/>
    <property type="project" value="UniProtKB-KW"/>
</dbReference>
<gene>
    <name evidence="15" type="primary">107363150</name>
</gene>
<evidence type="ECO:0000313" key="16">
    <source>
        <dbReference type="Proteomes" id="UP000015104"/>
    </source>
</evidence>
<evidence type="ECO:0000256" key="7">
    <source>
        <dbReference type="ARBA" id="ARBA00022833"/>
    </source>
</evidence>
<dbReference type="GO" id="GO:0002161">
    <property type="term" value="F:aminoacyl-tRNA deacylase activity"/>
    <property type="evidence" value="ECO:0007669"/>
    <property type="project" value="TreeGrafter"/>
</dbReference>
<evidence type="ECO:0000256" key="2">
    <source>
        <dbReference type="ARBA" id="ARBA00013168"/>
    </source>
</evidence>
<dbReference type="EnsemblMetazoa" id="tetur09g04790.1">
    <property type="protein sequence ID" value="tetur09g04790.1"/>
    <property type="gene ID" value="tetur09g04790"/>
</dbReference>
<evidence type="ECO:0000256" key="6">
    <source>
        <dbReference type="ARBA" id="ARBA00022741"/>
    </source>
</evidence>
<keyword evidence="6" id="KW-0547">Nucleotide-binding</keyword>
<protein>
    <recommendedName>
        <fullName evidence="2">alanine--tRNA ligase</fullName>
        <ecNumber evidence="2">6.1.1.7</ecNumber>
    </recommendedName>
    <alternativeName>
        <fullName evidence="12">Alanyl-tRNA synthetase</fullName>
    </alternativeName>
</protein>
<comment type="catalytic activity">
    <reaction evidence="13">
        <text>tRNA(Ala) + L-alanine + ATP = L-alanyl-tRNA(Ala) + AMP + diphosphate</text>
        <dbReference type="Rhea" id="RHEA:12540"/>
        <dbReference type="Rhea" id="RHEA-COMP:9657"/>
        <dbReference type="Rhea" id="RHEA-COMP:9923"/>
        <dbReference type="ChEBI" id="CHEBI:30616"/>
        <dbReference type="ChEBI" id="CHEBI:33019"/>
        <dbReference type="ChEBI" id="CHEBI:57972"/>
        <dbReference type="ChEBI" id="CHEBI:78442"/>
        <dbReference type="ChEBI" id="CHEBI:78497"/>
        <dbReference type="ChEBI" id="CHEBI:456215"/>
        <dbReference type="EC" id="6.1.1.7"/>
    </reaction>
</comment>
<dbReference type="Gene3D" id="3.30.930.10">
    <property type="entry name" value="Bira Bifunctional Protein, Domain 2"/>
    <property type="match status" value="1"/>
</dbReference>
<dbReference type="GO" id="GO:0005739">
    <property type="term" value="C:mitochondrion"/>
    <property type="evidence" value="ECO:0007669"/>
    <property type="project" value="TreeGrafter"/>
</dbReference>
<dbReference type="SUPFAM" id="SSF101353">
    <property type="entry name" value="Putative anticodon-binding domain of alanyl-tRNA synthetase (AlaRS)"/>
    <property type="match status" value="1"/>
</dbReference>
<keyword evidence="5" id="KW-0479">Metal-binding</keyword>
<dbReference type="PANTHER" id="PTHR11777">
    <property type="entry name" value="ALANYL-TRNA SYNTHETASE"/>
    <property type="match status" value="1"/>
</dbReference>
<dbReference type="PROSITE" id="PS50860">
    <property type="entry name" value="AA_TRNA_LIGASE_II_ALA"/>
    <property type="match status" value="1"/>
</dbReference>
<feature type="domain" description="Alanyl-transfer RNA synthetases family profile" evidence="14">
    <location>
        <begin position="7"/>
        <end position="462"/>
    </location>
</feature>
<evidence type="ECO:0000259" key="14">
    <source>
        <dbReference type="PROSITE" id="PS50860"/>
    </source>
</evidence>
<evidence type="ECO:0000256" key="10">
    <source>
        <dbReference type="ARBA" id="ARBA00022917"/>
    </source>
</evidence>
<dbReference type="GO" id="GO:0046872">
    <property type="term" value="F:metal ion binding"/>
    <property type="evidence" value="ECO:0007669"/>
    <property type="project" value="UniProtKB-KW"/>
</dbReference>
<dbReference type="InterPro" id="IPR018162">
    <property type="entry name" value="Ala-tRNA-ligase_IIc_anticod-bd"/>
</dbReference>
<name>T1KDZ8_TETUR</name>
<comment type="similarity">
    <text evidence="1">Belongs to the class-II aminoacyl-tRNA synthetase family.</text>
</comment>
<dbReference type="InterPro" id="IPR018164">
    <property type="entry name" value="Ala-tRNA-synth_IIc_N"/>
</dbReference>
<dbReference type="InterPro" id="IPR045864">
    <property type="entry name" value="aa-tRNA-synth_II/BPL/LPL"/>
</dbReference>
<keyword evidence="8" id="KW-0067">ATP-binding</keyword>
<dbReference type="Pfam" id="PF01411">
    <property type="entry name" value="tRNA-synt_2c"/>
    <property type="match status" value="1"/>
</dbReference>
<dbReference type="PRINTS" id="PR00980">
    <property type="entry name" value="TRNASYNTHALA"/>
</dbReference>
<reference evidence="15" key="2">
    <citation type="submission" date="2015-06" db="UniProtKB">
        <authorList>
            <consortium name="EnsemblMetazoa"/>
        </authorList>
    </citation>
    <scope>IDENTIFICATION</scope>
</reference>